<dbReference type="EMBL" id="MHQO01000050">
    <property type="protein sequence ID" value="OHA05512.1"/>
    <property type="molecule type" value="Genomic_DNA"/>
</dbReference>
<evidence type="ECO:0000256" key="1">
    <source>
        <dbReference type="ARBA" id="ARBA00008889"/>
    </source>
</evidence>
<dbReference type="PANTHER" id="PTHR11560">
    <property type="entry name" value="39S RIBOSOMAL PROTEIN L10, MITOCHONDRIAL"/>
    <property type="match status" value="1"/>
</dbReference>
<dbReference type="PROSITE" id="PS01109">
    <property type="entry name" value="RIBOSOMAL_L10"/>
    <property type="match status" value="1"/>
</dbReference>
<evidence type="ECO:0000256" key="5">
    <source>
        <dbReference type="HAMAP-Rule" id="MF_00362"/>
    </source>
</evidence>
<dbReference type="AlphaFoldDB" id="A0A1G2L446"/>
<dbReference type="GO" id="GO:0015934">
    <property type="term" value="C:large ribosomal subunit"/>
    <property type="evidence" value="ECO:0007669"/>
    <property type="project" value="InterPro"/>
</dbReference>
<dbReference type="Pfam" id="PF00466">
    <property type="entry name" value="Ribosomal_L10"/>
    <property type="match status" value="1"/>
</dbReference>
<evidence type="ECO:0000256" key="2">
    <source>
        <dbReference type="ARBA" id="ARBA00022980"/>
    </source>
</evidence>
<dbReference type="GO" id="GO:0070180">
    <property type="term" value="F:large ribosomal subunit rRNA binding"/>
    <property type="evidence" value="ECO:0007669"/>
    <property type="project" value="UniProtKB-UniRule"/>
</dbReference>
<dbReference type="NCBIfam" id="NF000955">
    <property type="entry name" value="PRK00099.1-1"/>
    <property type="match status" value="1"/>
</dbReference>
<gene>
    <name evidence="5" type="primary">rplJ</name>
    <name evidence="6" type="ORF">A2934_05390</name>
</gene>
<comment type="caution">
    <text evidence="6">The sequence shown here is derived from an EMBL/GenBank/DDBJ whole genome shotgun (WGS) entry which is preliminary data.</text>
</comment>
<keyword evidence="3 5" id="KW-0687">Ribonucleoprotein</keyword>
<evidence type="ECO:0000256" key="4">
    <source>
        <dbReference type="ARBA" id="ARBA00035202"/>
    </source>
</evidence>
<dbReference type="Proteomes" id="UP000177982">
    <property type="component" value="Unassembled WGS sequence"/>
</dbReference>
<dbReference type="InterPro" id="IPR001790">
    <property type="entry name" value="Ribosomal_uL10"/>
</dbReference>
<keyword evidence="5" id="KW-0699">rRNA-binding</keyword>
<dbReference type="GO" id="GO:0006412">
    <property type="term" value="P:translation"/>
    <property type="evidence" value="ECO:0007669"/>
    <property type="project" value="UniProtKB-UniRule"/>
</dbReference>
<dbReference type="Gene3D" id="3.30.70.1730">
    <property type="match status" value="1"/>
</dbReference>
<evidence type="ECO:0000313" key="6">
    <source>
        <dbReference type="EMBL" id="OHA05512.1"/>
    </source>
</evidence>
<dbReference type="InterPro" id="IPR043141">
    <property type="entry name" value="Ribosomal_uL10-like_sf"/>
</dbReference>
<sequence>MPLTREKKTKIVEELAGRFKKQKIAIFTDFRGVNVTKLTTLRREMKKAGAEFKVAKKTFLRIALKAIGIEYDPKTLEGEIGVIFGYEDQIGPVKTAAKFSKENTTFTVLKGILDGKFLEGREVLTLAKLPGREQLLAQLAWVLNSPIQGFHTVLHGNLRNLVVVLNKIKEKK</sequence>
<dbReference type="Gene3D" id="6.10.250.290">
    <property type="match status" value="1"/>
</dbReference>
<dbReference type="CDD" id="cd05797">
    <property type="entry name" value="Ribosomal_L10"/>
    <property type="match status" value="1"/>
</dbReference>
<evidence type="ECO:0000313" key="7">
    <source>
        <dbReference type="Proteomes" id="UP000177982"/>
    </source>
</evidence>
<keyword evidence="2 5" id="KW-0689">Ribosomal protein</keyword>
<organism evidence="6 7">
    <name type="scientific">Candidatus Sungbacteria bacterium RIFCSPLOWO2_01_FULL_47_10</name>
    <dbReference type="NCBI Taxonomy" id="1802276"/>
    <lineage>
        <taxon>Bacteria</taxon>
        <taxon>Candidatus Sungiibacteriota</taxon>
    </lineage>
</organism>
<evidence type="ECO:0000256" key="3">
    <source>
        <dbReference type="ARBA" id="ARBA00023274"/>
    </source>
</evidence>
<dbReference type="SUPFAM" id="SSF160369">
    <property type="entry name" value="Ribosomal protein L10-like"/>
    <property type="match status" value="1"/>
</dbReference>
<dbReference type="GO" id="GO:0003735">
    <property type="term" value="F:structural constituent of ribosome"/>
    <property type="evidence" value="ECO:0007669"/>
    <property type="project" value="InterPro"/>
</dbReference>
<dbReference type="InterPro" id="IPR022973">
    <property type="entry name" value="Ribosomal_uL10_bac"/>
</dbReference>
<keyword evidence="5" id="KW-0694">RNA-binding</keyword>
<dbReference type="HAMAP" id="MF_00362">
    <property type="entry name" value="Ribosomal_uL10"/>
    <property type="match status" value="1"/>
</dbReference>
<name>A0A1G2L446_9BACT</name>
<protein>
    <recommendedName>
        <fullName evidence="4 5">Large ribosomal subunit protein uL10</fullName>
    </recommendedName>
</protein>
<dbReference type="InterPro" id="IPR002363">
    <property type="entry name" value="Ribosomal_uL10_CS_bac"/>
</dbReference>
<dbReference type="InterPro" id="IPR047865">
    <property type="entry name" value="Ribosomal_uL10_bac_type"/>
</dbReference>
<accession>A0A1G2L446</accession>
<proteinExistence type="inferred from homology"/>
<comment type="function">
    <text evidence="5">Forms part of the ribosomal stalk, playing a central role in the interaction of the ribosome with GTP-bound translation factors.</text>
</comment>
<comment type="similarity">
    <text evidence="1 5">Belongs to the universal ribosomal protein uL10 family.</text>
</comment>
<reference evidence="6 7" key="1">
    <citation type="journal article" date="2016" name="Nat. Commun.">
        <title>Thousands of microbial genomes shed light on interconnected biogeochemical processes in an aquifer system.</title>
        <authorList>
            <person name="Anantharaman K."/>
            <person name="Brown C.T."/>
            <person name="Hug L.A."/>
            <person name="Sharon I."/>
            <person name="Castelle C.J."/>
            <person name="Probst A.J."/>
            <person name="Thomas B.C."/>
            <person name="Singh A."/>
            <person name="Wilkins M.J."/>
            <person name="Karaoz U."/>
            <person name="Brodie E.L."/>
            <person name="Williams K.H."/>
            <person name="Hubbard S.S."/>
            <person name="Banfield J.F."/>
        </authorList>
    </citation>
    <scope>NUCLEOTIDE SEQUENCE [LARGE SCALE GENOMIC DNA]</scope>
</reference>
<comment type="subunit">
    <text evidence="5">Part of the ribosomal stalk of the 50S ribosomal subunit. The N-terminus interacts with L11 and the large rRNA to form the base of the stalk. The C-terminus forms an elongated spine to which L12 dimers bind in a sequential fashion forming a multimeric L10(L12)X complex.</text>
</comment>